<protein>
    <submittedName>
        <fullName evidence="1">24545_t:CDS:1</fullName>
    </submittedName>
</protein>
<evidence type="ECO:0000313" key="2">
    <source>
        <dbReference type="Proteomes" id="UP000789405"/>
    </source>
</evidence>
<dbReference type="OrthoDB" id="10534318at2759"/>
<organism evidence="1 2">
    <name type="scientific">Dentiscutata erythropus</name>
    <dbReference type="NCBI Taxonomy" id="1348616"/>
    <lineage>
        <taxon>Eukaryota</taxon>
        <taxon>Fungi</taxon>
        <taxon>Fungi incertae sedis</taxon>
        <taxon>Mucoromycota</taxon>
        <taxon>Glomeromycotina</taxon>
        <taxon>Glomeromycetes</taxon>
        <taxon>Diversisporales</taxon>
        <taxon>Gigasporaceae</taxon>
        <taxon>Dentiscutata</taxon>
    </lineage>
</organism>
<dbReference type="Proteomes" id="UP000789405">
    <property type="component" value="Unassembled WGS sequence"/>
</dbReference>
<dbReference type="AlphaFoldDB" id="A0A9N9IYZ8"/>
<evidence type="ECO:0000313" key="1">
    <source>
        <dbReference type="EMBL" id="CAG8757650.1"/>
    </source>
</evidence>
<feature type="non-terminal residue" evidence="1">
    <location>
        <position position="1"/>
    </location>
</feature>
<gene>
    <name evidence="1" type="ORF">DERYTH_LOCUS17502</name>
</gene>
<proteinExistence type="predicted"/>
<dbReference type="EMBL" id="CAJVPY010016561">
    <property type="protein sequence ID" value="CAG8757650.1"/>
    <property type="molecule type" value="Genomic_DNA"/>
</dbReference>
<name>A0A9N9IYZ8_9GLOM</name>
<comment type="caution">
    <text evidence="1">The sequence shown here is derived from an EMBL/GenBank/DDBJ whole genome shotgun (WGS) entry which is preliminary data.</text>
</comment>
<accession>A0A9N9IYZ8</accession>
<sequence length="83" mass="9490">TEILHHLPITHNNEIKLDYEQSSRHSFWPIALTAFYSLAWLSKLLPNNQSNATKVPTLKALSFEKANSAIFARIQLLRTKTTV</sequence>
<reference evidence="1" key="1">
    <citation type="submission" date="2021-06" db="EMBL/GenBank/DDBJ databases">
        <authorList>
            <person name="Kallberg Y."/>
            <person name="Tangrot J."/>
            <person name="Rosling A."/>
        </authorList>
    </citation>
    <scope>NUCLEOTIDE SEQUENCE</scope>
    <source>
        <strain evidence="1">MA453B</strain>
    </source>
</reference>
<keyword evidence="2" id="KW-1185">Reference proteome</keyword>